<proteinExistence type="predicted"/>
<keyword evidence="1" id="KW-0732">Signal</keyword>
<evidence type="ECO:0000313" key="4">
    <source>
        <dbReference type="Proteomes" id="UP001310022"/>
    </source>
</evidence>
<feature type="signal peptide" evidence="1">
    <location>
        <begin position="1"/>
        <end position="24"/>
    </location>
</feature>
<evidence type="ECO:0000256" key="1">
    <source>
        <dbReference type="SAM" id="SignalP"/>
    </source>
</evidence>
<accession>A0AAN4VYC5</accession>
<dbReference type="PANTHER" id="PTHR34406:SF1">
    <property type="entry name" value="PROTEIN YCEI"/>
    <property type="match status" value="1"/>
</dbReference>
<dbReference type="EMBL" id="BQKE01000001">
    <property type="protein sequence ID" value="GJM62234.1"/>
    <property type="molecule type" value="Genomic_DNA"/>
</dbReference>
<dbReference type="Gene3D" id="2.40.128.110">
    <property type="entry name" value="Lipid/polyisoprenoid-binding, YceI-like"/>
    <property type="match status" value="1"/>
</dbReference>
<dbReference type="PANTHER" id="PTHR34406">
    <property type="entry name" value="PROTEIN YCEI"/>
    <property type="match status" value="1"/>
</dbReference>
<dbReference type="SMART" id="SM00867">
    <property type="entry name" value="YceI"/>
    <property type="match status" value="1"/>
</dbReference>
<organism evidence="3 4">
    <name type="scientific">Persicobacter diffluens</name>
    <dbReference type="NCBI Taxonomy" id="981"/>
    <lineage>
        <taxon>Bacteria</taxon>
        <taxon>Pseudomonadati</taxon>
        <taxon>Bacteroidota</taxon>
        <taxon>Cytophagia</taxon>
        <taxon>Cytophagales</taxon>
        <taxon>Persicobacteraceae</taxon>
        <taxon>Persicobacter</taxon>
    </lineage>
</organism>
<sequence length="200" mass="22259">MKNIKVLMLSLLTMLLFVFSAPKAVQYKVDPSQTKVKWIGQKVTGEHYGSVNITTGFLSVEEGVITGGTFSLDMTSIVVEDLGGMMKKKLEKHLKSEDFFGVEAHPTAKFVITKVYRQGKEKNEYKVVGNLTIKGITKELKFPAVVEVDKESLKAKATITVDRTEFNVRYGSGSFFDDLGNKTIYDEFILEVELSAKVSA</sequence>
<comment type="caution">
    <text evidence="3">The sequence shown here is derived from an EMBL/GenBank/DDBJ whole genome shotgun (WGS) entry which is preliminary data.</text>
</comment>
<evidence type="ECO:0000313" key="3">
    <source>
        <dbReference type="EMBL" id="GJM62234.1"/>
    </source>
</evidence>
<dbReference type="SUPFAM" id="SSF101874">
    <property type="entry name" value="YceI-like"/>
    <property type="match status" value="1"/>
</dbReference>
<dbReference type="InterPro" id="IPR007372">
    <property type="entry name" value="Lipid/polyisoprenoid-bd_YceI"/>
</dbReference>
<feature type="domain" description="Lipid/polyisoprenoid-binding YceI-like" evidence="2">
    <location>
        <begin position="26"/>
        <end position="197"/>
    </location>
</feature>
<gene>
    <name evidence="3" type="primary">yceI_2</name>
    <name evidence="3" type="ORF">PEDI_27860</name>
</gene>
<dbReference type="AlphaFoldDB" id="A0AAN4VYC5"/>
<dbReference type="Proteomes" id="UP001310022">
    <property type="component" value="Unassembled WGS sequence"/>
</dbReference>
<name>A0AAN4VYC5_9BACT</name>
<reference evidence="3 4" key="1">
    <citation type="submission" date="2021-12" db="EMBL/GenBank/DDBJ databases">
        <title>Genome sequencing of bacteria with rrn-lacking chromosome and rrn-plasmid.</title>
        <authorList>
            <person name="Anda M."/>
            <person name="Iwasaki W."/>
        </authorList>
    </citation>
    <scope>NUCLEOTIDE SEQUENCE [LARGE SCALE GENOMIC DNA]</scope>
    <source>
        <strain evidence="3 4">NBRC 15940</strain>
    </source>
</reference>
<dbReference type="Pfam" id="PF04264">
    <property type="entry name" value="YceI"/>
    <property type="match status" value="1"/>
</dbReference>
<keyword evidence="4" id="KW-1185">Reference proteome</keyword>
<dbReference type="InterPro" id="IPR036761">
    <property type="entry name" value="TTHA0802/YceI-like_sf"/>
</dbReference>
<evidence type="ECO:0000259" key="2">
    <source>
        <dbReference type="SMART" id="SM00867"/>
    </source>
</evidence>
<dbReference type="RefSeq" id="WP_338237553.1">
    <property type="nucleotide sequence ID" value="NZ_BQKE01000001.1"/>
</dbReference>
<feature type="chain" id="PRO_5042821373" evidence="1">
    <location>
        <begin position="25"/>
        <end position="200"/>
    </location>
</feature>
<protein>
    <submittedName>
        <fullName evidence="3">Lipid-binding protein</fullName>
    </submittedName>
</protein>